<proteinExistence type="inferred from homology"/>
<dbReference type="KEGG" id="cmag:CBW24_03065"/>
<dbReference type="SUPFAM" id="SSF56349">
    <property type="entry name" value="DNA breaking-rejoining enzymes"/>
    <property type="match status" value="1"/>
</dbReference>
<dbReference type="GO" id="GO:0003677">
    <property type="term" value="F:DNA binding"/>
    <property type="evidence" value="ECO:0007669"/>
    <property type="project" value="UniProtKB-KW"/>
</dbReference>
<dbReference type="Gene3D" id="3.90.15.10">
    <property type="entry name" value="Topoisomerase I, Chain A, domain 3"/>
    <property type="match status" value="1"/>
</dbReference>
<keyword evidence="6 9" id="KW-0413">Isomerase</keyword>
<evidence type="ECO:0000256" key="5">
    <source>
        <dbReference type="ARBA" id="ARBA00023125"/>
    </source>
</evidence>
<organism evidence="9 10">
    <name type="scientific">Pacificitalea manganoxidans</name>
    <dbReference type="NCBI Taxonomy" id="1411902"/>
    <lineage>
        <taxon>Bacteria</taxon>
        <taxon>Pseudomonadati</taxon>
        <taxon>Pseudomonadota</taxon>
        <taxon>Alphaproteobacteria</taxon>
        <taxon>Rhodobacterales</taxon>
        <taxon>Paracoccaceae</taxon>
        <taxon>Pacificitalea</taxon>
    </lineage>
</organism>
<dbReference type="InterPro" id="IPR014711">
    <property type="entry name" value="TopoI_cat_a-hlx-sub_euk"/>
</dbReference>
<dbReference type="Proteomes" id="UP000219050">
    <property type="component" value="Chromosome"/>
</dbReference>
<evidence type="ECO:0000259" key="7">
    <source>
        <dbReference type="Pfam" id="PF01028"/>
    </source>
</evidence>
<dbReference type="InterPro" id="IPR035447">
    <property type="entry name" value="DNA_topo_I_N_sf"/>
</dbReference>
<keyword evidence="10" id="KW-1185">Reference proteome</keyword>
<dbReference type="GO" id="GO:0006265">
    <property type="term" value="P:DNA topological change"/>
    <property type="evidence" value="ECO:0007669"/>
    <property type="project" value="InterPro"/>
</dbReference>
<dbReference type="InterPro" id="IPR013500">
    <property type="entry name" value="TopoI_cat_euk"/>
</dbReference>
<dbReference type="PRINTS" id="PR00416">
    <property type="entry name" value="EUTPISMRASEI"/>
</dbReference>
<dbReference type="SUPFAM" id="SSF55869">
    <property type="entry name" value="DNA topoisomerase I domain"/>
    <property type="match status" value="1"/>
</dbReference>
<dbReference type="EC" id="5.6.2.1" evidence="3"/>
<sequence length="332" mass="35938">MTPPPGLIHYPDDRPGIARRRCGRGFSYIAPDGTRIDCKVERARINAIAVPPAYEDVWISPHANGHLQATGYDARTRKQYRYHPEWSAHAAETKFAGLRAFGLSLPRLRARIYAGLTAEPGDPELAIAAVLALIDRGSLRVGHPDYTAENGSYGAVTLRPRHARLKGGGVTLDFVAKGGKKVSTRINGTRLARALAEVQDLPGGTLVGWVDDQGAPHPVRSDQINAVMAECCGEGATPKTFRTWNGTLAAFRCALTMPDDTPATIKALAEAASDTLHNTPAIAKSSYIHPRVLDLAELDAEERNARLKALKPDAGRGWRSGEPELLAYLEED</sequence>
<dbReference type="EMBL" id="CP021404">
    <property type="protein sequence ID" value="ATI41081.1"/>
    <property type="molecule type" value="Genomic_DNA"/>
</dbReference>
<protein>
    <recommendedName>
        <fullName evidence="3">DNA topoisomerase</fullName>
        <ecNumber evidence="3">5.6.2.1</ecNumber>
    </recommendedName>
</protein>
<evidence type="ECO:0000313" key="10">
    <source>
        <dbReference type="Proteomes" id="UP000219050"/>
    </source>
</evidence>
<dbReference type="RefSeq" id="WP_097372639.1">
    <property type="nucleotide sequence ID" value="NZ_CP021404.1"/>
</dbReference>
<comment type="catalytic activity">
    <reaction evidence="1">
        <text>ATP-independent breakage of single-stranded DNA, followed by passage and rejoining.</text>
        <dbReference type="EC" id="5.6.2.1"/>
    </reaction>
</comment>
<dbReference type="InterPro" id="IPR049331">
    <property type="entry name" value="Top1B_N_bact"/>
</dbReference>
<dbReference type="InterPro" id="IPR001631">
    <property type="entry name" value="TopoI"/>
</dbReference>
<evidence type="ECO:0000256" key="3">
    <source>
        <dbReference type="ARBA" id="ARBA00012891"/>
    </source>
</evidence>
<evidence type="ECO:0000256" key="6">
    <source>
        <dbReference type="ARBA" id="ARBA00023235"/>
    </source>
</evidence>
<dbReference type="Gene3D" id="1.10.132.120">
    <property type="match status" value="1"/>
</dbReference>
<evidence type="ECO:0000256" key="2">
    <source>
        <dbReference type="ARBA" id="ARBA00006645"/>
    </source>
</evidence>
<dbReference type="Pfam" id="PF01028">
    <property type="entry name" value="Topoisom_I"/>
    <property type="match status" value="1"/>
</dbReference>
<feature type="domain" description="DNA topoisomerase I catalytic core eukaryotic-type" evidence="7">
    <location>
        <begin position="91"/>
        <end position="252"/>
    </location>
</feature>
<reference evidence="9 10" key="1">
    <citation type="submission" date="2017-05" db="EMBL/GenBank/DDBJ databases">
        <title>Comparative genomic and metabolic analysis of manganese-oxidizing mechanisms in Celeribater manganoxidans DY25T: its adaption to the environment of polymetallic nodule.</title>
        <authorList>
            <person name="Wang X."/>
        </authorList>
    </citation>
    <scope>NUCLEOTIDE SEQUENCE [LARGE SCALE GENOMIC DNA]</scope>
    <source>
        <strain evidence="9 10">DY25</strain>
    </source>
</reference>
<evidence type="ECO:0000256" key="1">
    <source>
        <dbReference type="ARBA" id="ARBA00000213"/>
    </source>
</evidence>
<dbReference type="Pfam" id="PF21338">
    <property type="entry name" value="Top1B_N_bact"/>
    <property type="match status" value="1"/>
</dbReference>
<evidence type="ECO:0000259" key="8">
    <source>
        <dbReference type="Pfam" id="PF21338"/>
    </source>
</evidence>
<name>A0A291LWK6_9RHOB</name>
<accession>A0A291LWK6</accession>
<dbReference type="InterPro" id="IPR011010">
    <property type="entry name" value="DNA_brk_join_enz"/>
</dbReference>
<evidence type="ECO:0000256" key="4">
    <source>
        <dbReference type="ARBA" id="ARBA00023029"/>
    </source>
</evidence>
<keyword evidence="4" id="KW-0799">Topoisomerase</keyword>
<feature type="domain" description="DNA topoisomerase IB N-terminal" evidence="8">
    <location>
        <begin position="25"/>
        <end position="73"/>
    </location>
</feature>
<dbReference type="Gene3D" id="3.30.66.10">
    <property type="entry name" value="DNA topoisomerase I domain"/>
    <property type="match status" value="1"/>
</dbReference>
<evidence type="ECO:0000313" key="9">
    <source>
        <dbReference type="EMBL" id="ATI41081.1"/>
    </source>
</evidence>
<dbReference type="OrthoDB" id="9778962at2"/>
<dbReference type="AlphaFoldDB" id="A0A291LWK6"/>
<keyword evidence="5" id="KW-0238">DNA-binding</keyword>
<dbReference type="PROSITE" id="PS52038">
    <property type="entry name" value="TOPO_IB_2"/>
    <property type="match status" value="1"/>
</dbReference>
<gene>
    <name evidence="9" type="ORF">CBW24_03065</name>
</gene>
<comment type="similarity">
    <text evidence="2">Belongs to the type IB topoisomerase family.</text>
</comment>
<dbReference type="GO" id="GO:0003917">
    <property type="term" value="F:DNA topoisomerase type I (single strand cut, ATP-independent) activity"/>
    <property type="evidence" value="ECO:0007669"/>
    <property type="project" value="UniProtKB-EC"/>
</dbReference>